<dbReference type="PANTHER" id="PTHR43877:SF1">
    <property type="entry name" value="ACETYLTRANSFERASE"/>
    <property type="match status" value="1"/>
</dbReference>
<dbReference type="InterPro" id="IPR050832">
    <property type="entry name" value="Bact_Acetyltransf"/>
</dbReference>
<reference evidence="4 5" key="1">
    <citation type="journal article" date="2019" name="Int. J. Syst. Evol. Microbiol.">
        <title>The Global Catalogue of Microorganisms (GCM) 10K type strain sequencing project: providing services to taxonomists for standard genome sequencing and annotation.</title>
        <authorList>
            <consortium name="The Broad Institute Genomics Platform"/>
            <consortium name="The Broad Institute Genome Sequencing Center for Infectious Disease"/>
            <person name="Wu L."/>
            <person name="Ma J."/>
        </authorList>
    </citation>
    <scope>NUCLEOTIDE SEQUENCE [LARGE SCALE GENOMIC DNA]</scope>
    <source>
        <strain evidence="4 5">JCM 13250</strain>
    </source>
</reference>
<comment type="caution">
    <text evidence="4">The sequence shown here is derived from an EMBL/GenBank/DDBJ whole genome shotgun (WGS) entry which is preliminary data.</text>
</comment>
<proteinExistence type="predicted"/>
<evidence type="ECO:0000256" key="1">
    <source>
        <dbReference type="ARBA" id="ARBA00022679"/>
    </source>
</evidence>
<sequence length="278" mass="28701">MRWQTTPDVAGFLAAAGDFLSAGPVEHTLSLTIAHTVRDDGPGAFGAQPPLFGWGGDPVTAAFTHTPPHPVVLATASGDAAAALADRLAGDGWAVSGVNGPAEAADAFARAWCARAGGTPVETMRTRLYQLVDLSPPDPAPDGAPRPVSAAYRDWAVAWLEACAREIGDLPRPAGVMVDAHLTEGGLTVWEADGTPVAFAGHRRAIAGTSRLGPVYTPAEHRRRGYGAAVTVAAAQAARAAGATEVVLFTNLANPTSNGVYLRVGFRPVGDRVVIAFR</sequence>
<dbReference type="InterPro" id="IPR016181">
    <property type="entry name" value="Acyl_CoA_acyltransferase"/>
</dbReference>
<dbReference type="Gene3D" id="3.40.630.30">
    <property type="match status" value="1"/>
</dbReference>
<organism evidence="4 5">
    <name type="scientific">Luedemannella flava</name>
    <dbReference type="NCBI Taxonomy" id="349316"/>
    <lineage>
        <taxon>Bacteria</taxon>
        <taxon>Bacillati</taxon>
        <taxon>Actinomycetota</taxon>
        <taxon>Actinomycetes</taxon>
        <taxon>Micromonosporales</taxon>
        <taxon>Micromonosporaceae</taxon>
        <taxon>Luedemannella</taxon>
    </lineage>
</organism>
<dbReference type="SUPFAM" id="SSF55729">
    <property type="entry name" value="Acyl-CoA N-acyltransferases (Nat)"/>
    <property type="match status" value="1"/>
</dbReference>
<evidence type="ECO:0000313" key="5">
    <source>
        <dbReference type="Proteomes" id="UP001500218"/>
    </source>
</evidence>
<dbReference type="PANTHER" id="PTHR43877">
    <property type="entry name" value="AMINOALKYLPHOSPHONATE N-ACETYLTRANSFERASE-RELATED-RELATED"/>
    <property type="match status" value="1"/>
</dbReference>
<dbReference type="InterPro" id="IPR000182">
    <property type="entry name" value="GNAT_dom"/>
</dbReference>
<dbReference type="RefSeq" id="WP_344140041.1">
    <property type="nucleotide sequence ID" value="NZ_BAAALT010000284.1"/>
</dbReference>
<accession>A0ABN2MQ10</accession>
<dbReference type="Proteomes" id="UP001500218">
    <property type="component" value="Unassembled WGS sequence"/>
</dbReference>
<dbReference type="EMBL" id="BAAALT010000284">
    <property type="protein sequence ID" value="GAA1834678.1"/>
    <property type="molecule type" value="Genomic_DNA"/>
</dbReference>
<gene>
    <name evidence="4" type="ORF">GCM10009682_61270</name>
</gene>
<feature type="domain" description="N-acetyltransferase" evidence="3">
    <location>
        <begin position="150"/>
        <end position="278"/>
    </location>
</feature>
<evidence type="ECO:0000259" key="3">
    <source>
        <dbReference type="PROSITE" id="PS51186"/>
    </source>
</evidence>
<dbReference type="PROSITE" id="PS51186">
    <property type="entry name" value="GNAT"/>
    <property type="match status" value="1"/>
</dbReference>
<keyword evidence="5" id="KW-1185">Reference proteome</keyword>
<keyword evidence="1" id="KW-0808">Transferase</keyword>
<evidence type="ECO:0000256" key="2">
    <source>
        <dbReference type="ARBA" id="ARBA00023315"/>
    </source>
</evidence>
<keyword evidence="2" id="KW-0012">Acyltransferase</keyword>
<dbReference type="Pfam" id="PF00583">
    <property type="entry name" value="Acetyltransf_1"/>
    <property type="match status" value="1"/>
</dbReference>
<protein>
    <submittedName>
        <fullName evidence="4">GNAT family N-acetyltransferase</fullName>
    </submittedName>
</protein>
<evidence type="ECO:0000313" key="4">
    <source>
        <dbReference type="EMBL" id="GAA1834678.1"/>
    </source>
</evidence>
<name>A0ABN2MQ10_9ACTN</name>